<evidence type="ECO:0000313" key="1">
    <source>
        <dbReference type="EMBL" id="KHN84796.1"/>
    </source>
</evidence>
<dbReference type="PANTHER" id="PTHR34401:SF6">
    <property type="entry name" value="DUF19 DOMAIN-CONTAINING PROTEIN"/>
    <property type="match status" value="1"/>
</dbReference>
<reference evidence="1 2" key="1">
    <citation type="submission" date="2014-11" db="EMBL/GenBank/DDBJ databases">
        <title>Genetic blueprint of the zoonotic pathogen Toxocara canis.</title>
        <authorList>
            <person name="Zhu X.-Q."/>
            <person name="Korhonen P.K."/>
            <person name="Cai H."/>
            <person name="Young N.D."/>
            <person name="Nejsum P."/>
            <person name="von Samson-Himmelstjerna G."/>
            <person name="Boag P.R."/>
            <person name="Tan P."/>
            <person name="Li Q."/>
            <person name="Min J."/>
            <person name="Yang Y."/>
            <person name="Wang X."/>
            <person name="Fang X."/>
            <person name="Hall R.S."/>
            <person name="Hofmann A."/>
            <person name="Sternberg P.W."/>
            <person name="Jex A.R."/>
            <person name="Gasser R.B."/>
        </authorList>
    </citation>
    <scope>NUCLEOTIDE SEQUENCE [LARGE SCALE GENOMIC DNA]</scope>
    <source>
        <strain evidence="1">PN_DK_2014</strain>
    </source>
</reference>
<dbReference type="OMA" id="IDYKCDN"/>
<dbReference type="AlphaFoldDB" id="A0A0B2VMS7"/>
<dbReference type="Proteomes" id="UP000031036">
    <property type="component" value="Unassembled WGS sequence"/>
</dbReference>
<name>A0A0B2VMS7_TOXCA</name>
<dbReference type="PANTHER" id="PTHR34401">
    <property type="entry name" value="PROTEIN CBG12388-RELATED"/>
    <property type="match status" value="1"/>
</dbReference>
<dbReference type="EMBL" id="JPKZ01000901">
    <property type="protein sequence ID" value="KHN84796.1"/>
    <property type="molecule type" value="Genomic_DNA"/>
</dbReference>
<comment type="caution">
    <text evidence="1">The sequence shown here is derived from an EMBL/GenBank/DDBJ whole genome shotgun (WGS) entry which is preliminary data.</text>
</comment>
<organism evidence="1 2">
    <name type="scientific">Toxocara canis</name>
    <name type="common">Canine roundworm</name>
    <dbReference type="NCBI Taxonomy" id="6265"/>
    <lineage>
        <taxon>Eukaryota</taxon>
        <taxon>Metazoa</taxon>
        <taxon>Ecdysozoa</taxon>
        <taxon>Nematoda</taxon>
        <taxon>Chromadorea</taxon>
        <taxon>Rhabditida</taxon>
        <taxon>Spirurina</taxon>
        <taxon>Ascaridomorpha</taxon>
        <taxon>Ascaridoidea</taxon>
        <taxon>Toxocaridae</taxon>
        <taxon>Toxocara</taxon>
    </lineage>
</organism>
<accession>A0A0B2VMS7</accession>
<gene>
    <name evidence="1" type="ORF">Tcan_11609</name>
</gene>
<keyword evidence="2" id="KW-1185">Reference proteome</keyword>
<dbReference type="OrthoDB" id="5819305at2759"/>
<proteinExistence type="predicted"/>
<feature type="non-terminal residue" evidence="1">
    <location>
        <position position="1"/>
    </location>
</feature>
<sequence>LTVSERVGDNAKNVVIKAEHQVGSAVTGVKQGVSNAYHGALDAVVLWKFPEEIVKESKIRRCQCKEEDECRKVSLDAADECSKQCGSELKTFGDNIDEIVECFGEQRSLIVDEEACLKKKAGASCDEEGTTSYIKKLDFSSLDVKFEEPKKPAGGPLVQRSFETLIAFKKYHHCIRKCMKDVAVSCYGTKNCGLQIPSLDIVSKWVNDCAGTHPEFYARQLKACHCMLYKLHITKLMGTCAHVGNPFLLKADR</sequence>
<protein>
    <submittedName>
        <fullName evidence="1">Uncharacterized protein</fullName>
    </submittedName>
</protein>
<evidence type="ECO:0000313" key="2">
    <source>
        <dbReference type="Proteomes" id="UP000031036"/>
    </source>
</evidence>